<dbReference type="Gene3D" id="1.10.1070.11">
    <property type="entry name" value="Phosphatidylinositol 3-/4-kinase, catalytic domain"/>
    <property type="match status" value="1"/>
</dbReference>
<dbReference type="InterPro" id="IPR014009">
    <property type="entry name" value="PIK_FAT"/>
</dbReference>
<dbReference type="Pfam" id="PF00454">
    <property type="entry name" value="PI3_PI4_kinase"/>
    <property type="match status" value="1"/>
</dbReference>
<evidence type="ECO:0000259" key="15">
    <source>
        <dbReference type="PROSITE" id="PS50290"/>
    </source>
</evidence>
<dbReference type="FunFam" id="1.10.1070.11:FF:000015">
    <property type="entry name" value="Serine/threonine-protein kinase ATM"/>
    <property type="match status" value="1"/>
</dbReference>
<keyword evidence="3" id="KW-0723">Serine/threonine-protein kinase</keyword>
<dbReference type="EMBL" id="JABFUD020000013">
    <property type="protein sequence ID" value="KAI5070941.1"/>
    <property type="molecule type" value="Genomic_DNA"/>
</dbReference>
<evidence type="ECO:0000256" key="13">
    <source>
        <dbReference type="ARBA" id="ARBA00073111"/>
    </source>
</evidence>
<dbReference type="Pfam" id="PF02260">
    <property type="entry name" value="FATC"/>
    <property type="match status" value="1"/>
</dbReference>
<comment type="subcellular location">
    <subcellularLocation>
        <location evidence="1">Nucleus</location>
    </subcellularLocation>
</comment>
<evidence type="ECO:0000256" key="9">
    <source>
        <dbReference type="ARBA" id="ARBA00023242"/>
    </source>
</evidence>
<keyword evidence="8" id="KW-0067">ATP-binding</keyword>
<comment type="catalytic activity">
    <reaction evidence="11">
        <text>L-threonyl-[protein] + ATP = O-phospho-L-threonyl-[protein] + ADP + H(+)</text>
        <dbReference type="Rhea" id="RHEA:46608"/>
        <dbReference type="Rhea" id="RHEA-COMP:11060"/>
        <dbReference type="Rhea" id="RHEA-COMP:11605"/>
        <dbReference type="ChEBI" id="CHEBI:15378"/>
        <dbReference type="ChEBI" id="CHEBI:30013"/>
        <dbReference type="ChEBI" id="CHEBI:30616"/>
        <dbReference type="ChEBI" id="CHEBI:61977"/>
        <dbReference type="ChEBI" id="CHEBI:456216"/>
        <dbReference type="EC" id="2.7.11.1"/>
    </reaction>
</comment>
<evidence type="ECO:0000256" key="3">
    <source>
        <dbReference type="ARBA" id="ARBA00022527"/>
    </source>
</evidence>
<dbReference type="EC" id="2.7.11.1" evidence="2"/>
<evidence type="ECO:0000259" key="16">
    <source>
        <dbReference type="PROSITE" id="PS51189"/>
    </source>
</evidence>
<dbReference type="InterPro" id="IPR036940">
    <property type="entry name" value="PI3/4_kinase_cat_sf"/>
</dbReference>
<keyword evidence="4" id="KW-0808">Transferase</keyword>
<dbReference type="PANTHER" id="PTHR37079:SF4">
    <property type="entry name" value="SERINE_THREONINE-PROTEIN KINASE ATM"/>
    <property type="match status" value="1"/>
</dbReference>
<dbReference type="PROSITE" id="PS51190">
    <property type="entry name" value="FATC"/>
    <property type="match status" value="1"/>
</dbReference>
<dbReference type="PROSITE" id="PS00915">
    <property type="entry name" value="PI3_4_KINASE_1"/>
    <property type="match status" value="1"/>
</dbReference>
<evidence type="ECO:0000256" key="5">
    <source>
        <dbReference type="ARBA" id="ARBA00022741"/>
    </source>
</evidence>
<dbReference type="OrthoDB" id="381190at2759"/>
<evidence type="ECO:0000256" key="2">
    <source>
        <dbReference type="ARBA" id="ARBA00012513"/>
    </source>
</evidence>
<keyword evidence="10" id="KW-0131">Cell cycle</keyword>
<dbReference type="InterPro" id="IPR000403">
    <property type="entry name" value="PI3/4_kinase_cat_dom"/>
</dbReference>
<dbReference type="GO" id="GO:0005524">
    <property type="term" value="F:ATP binding"/>
    <property type="evidence" value="ECO:0007669"/>
    <property type="project" value="UniProtKB-KW"/>
</dbReference>
<dbReference type="GO" id="GO:0006281">
    <property type="term" value="P:DNA repair"/>
    <property type="evidence" value="ECO:0007669"/>
    <property type="project" value="InterPro"/>
</dbReference>
<dbReference type="Proteomes" id="UP000886520">
    <property type="component" value="Chromosome 13"/>
</dbReference>
<evidence type="ECO:0000256" key="6">
    <source>
        <dbReference type="ARBA" id="ARBA00022763"/>
    </source>
</evidence>
<feature type="domain" description="FATC" evidence="17">
    <location>
        <begin position="2999"/>
        <end position="3031"/>
    </location>
</feature>
<proteinExistence type="predicted"/>
<keyword evidence="7" id="KW-0418">Kinase</keyword>
<dbReference type="PANTHER" id="PTHR37079">
    <property type="entry name" value="SERINE/THREONINE-PROTEIN KINASE ATM"/>
    <property type="match status" value="1"/>
</dbReference>
<dbReference type="InterPro" id="IPR057445">
    <property type="entry name" value="ATM_TPR"/>
</dbReference>
<dbReference type="PROSITE" id="PS00916">
    <property type="entry name" value="PI3_4_KINASE_2"/>
    <property type="match status" value="1"/>
</dbReference>
<keyword evidence="6" id="KW-0227">DNA damage</keyword>
<evidence type="ECO:0000256" key="1">
    <source>
        <dbReference type="ARBA" id="ARBA00004123"/>
    </source>
</evidence>
<evidence type="ECO:0000256" key="7">
    <source>
        <dbReference type="ARBA" id="ARBA00022777"/>
    </source>
</evidence>
<dbReference type="InterPro" id="IPR016024">
    <property type="entry name" value="ARM-type_fold"/>
</dbReference>
<evidence type="ECO:0000256" key="10">
    <source>
        <dbReference type="ARBA" id="ARBA00023306"/>
    </source>
</evidence>
<dbReference type="InterPro" id="IPR018936">
    <property type="entry name" value="PI3/4_kinase_CS"/>
</dbReference>
<sequence>MAMATVEEVEILISKLLSDKSKLREEGIKQLLSYLDATGGVSLVPLLDQQTTLYSQPDRLLSSTWPGIVRAVCQCNKVECTSSKKRAPKPIFSKALRNIIQKAEDRIHGGASLFSSQDLKSLFSHLLEAIVESPSFVTDYSYIIRQLLTVSDYCAQMSRHVYAKLAGFFMERVKALALENASEAVSCKEDAFRAASTLYCLLQNPPEDFLVKVREPLIEGFNDVFLHLRDEGRIARKLLASLNLFLLKDGVNLGDLLIDIHSSIKGFILRTWKVTRDRELKDELVYYGRLQLKFRTLILFSEGDFIFQMQTLVEKDLDQCCAINFASGSYRFDGGREGKLWTISKGVRHFLDFAASIFMQGHKFTGSRCLVPSKKQKKDDVFSTITEHLLKGNSLWWGSFCLLVRHHHQVISRLMLLEWLQSLSGYLETAFTDASSTALSFEALVWILRCLQELAAASPFVPAAKGDESIPVHVEKQCKGCWEFVWVTVLHWLPLFSSTSIIVEESFKLLGFLLKQSLLPVYVVPKDFWGFKPVLEPPSGNVLFFLALYFSSAAEQVTVREDFELWKKLLSNLVSSADKQEHLQLKSMAILALTVGCFPQSSHVSSRQRYTFHTLYELQDWAKPDEDSKEEDTEIDALDELVSSVAHDEHYQVFQDLAAFETKLDSLPVKHTFLKELADIVSRKAFLLIDGKKQSTLEQLISFCAMVISCFYTVGNHLQRRGKELQEWSSDGQVYHCILGILNHCMYRIEEAIQELPSVSSKVEISNVQRIMSQIFSLETKKSLEEFLSLDCLSSLVEAERSRDLTSVACLIENLLRQIVRVMHLCKELLQTVVTSQENFLESPPSLSHAANVSPEAVEISILDADFDNVKQSGASDSGGCKDAIDYGKSLSFKQQWRLRCLSIITAFAQQLPEMACDVFFELLQTEEDPKVKRETLLCLCKCITHKRSNKVPHLVDIIESQKESNVAMEISPYFILTAANTLLTTLLCSKKKYTEYSLADLDVIRRRWNLPKTMFVKLARLLDDVSQKTLLFWRFRGNLVEAIAKLVVLDPAATDGLLDRFLSYLHDVDYRVRCIMAKNVKVLFQAYTGHEGLLRDLCSTFEIKMIVATDEKNINASEVSLTSTDRCMAETAVMTLGEVAACSEKVEVEAVFLICANAAIFPSLRLLSRTILDDLARQLNYPNRWKYLSHLLCCILSCWVKVGLPLPTLVEIRDLLVCNSEPVDFLKYCTSLVLPPLLLYNRDNELTWLGKVLSKPIATLVKETSAAIFSSLLPLYCHGCEDDKELARSVLQGKMLAIANLSEDDRDVLIRKNMVSIVNGLFQLCSVADSPQFPFHTKGAIISSVRTVVDGFCGSECYASQMGNTCPGVRDVLRIFRADRVFMFILQIHLQLETSHSSRHRRNKLAGLECLIDVIQERVKVPNTCRYLFHTILQSLGKAELHKECCNILSSILDVLSALPKGEYSDVLGPELQLLVLHLVSTCVRLTGGHEEDYVTSSPIFALLKQLTIDADPSLYPYIKELPPFPDLPVFGSMQGFLLNLRGDSSKAYDFSKFVMQTMEFPAFLRLESLQNLRLAFSSTDNYGTQEKKQIQLQSDSQTAFALLRSVRQSLNSSLHELADVVGDIIATMGIGDPHAVVFNLPGIHGGSEFSSFLTAGYSECLQMNSDISDEVLKAILLELKTYLLDERALVIELTAQTLKGMLSTEKGSRVLKNMQPKDSKYLSVFSRGPNEKTVEDLLNTMKVESTKKSITLENDILWDVNGKVYDDWVCSLVYSLTHYCEDTILRLCQGVVHCKSFLAESLLPHVLKSLAASSGVNSNICRLISCQVARHIFSEKNQNTRSIQLFLDALNELRRCDVLSRMKLGHDYAKRQEKSKVYWLELDYLQTARVAQKCGAYFTSALYVEHWCEEKFGTLSLGEPDFSDMEELPLHMNLLLTIYTQINEPDGAYGVVRSHKLSSQIRLYEHEGNWSRAVGSYDLLLRNKDVMKGQKVVINETRPMQRCLNDLSGNPSLEWNYNKGLMKSLQRTGCEHVLKMYCEGLALGKESLEQDIEFQELQFESAWRAGKWDFYYLSPKIENAFSTGLEIPKHVRFHSNLYWCLRSLLEGDAELFFSRMKCAKQELVRLISLTSLESTGNVFPTIIRLQILNSLCKAWDVRWINKRKDHTRSLQGPFIPASEHLAMIDYDRRQQLRHMQYQFDLFEPFVAYYTILLGVLQCESHVPQQLLDFATFARKAGRVNQASAAIHELKQHFKQSIHSETDQEHVGMAVARKVQEAKILWVQDQQEMAVNLLKYVINHYNIEAGLGSVYCLTGKWLAETRSDSARIILTQYLQKSVQLLEKVENKNLIENVGKRSRAFFRMAHYSDSLYKSYEERLNSNEWKAALRLRTHKSKEAEVLARRIKAEKWESTKKGSQGNAAARLQDARVDLARKLIELQKQLAMDNEEAHRLESDRETFMRIALNSYRQCLITSNKYDLRVVFRITSLWFNLSTNQGVVKSMLDTINQVKSYKFLPLVYQIASRLGPLKESQGVLNFQYALTCLLRKLGTDHPYHTVNQLLALANGDRVKDKQKNRTAFVIDMEKKLAAEAVLNALASEKKSLIDQMKQLVEVYIKLAEIEVKKEDMNKRIPLPRDIRSVRQLELVPVITAEIPISPDAEYPEGHFPYYKGLSDRFLVMHGVNAPKVVDCLGSDGRQYRQLAKSGDDDLRQDAVMEQLFSLVNLLLQHHPDTRQRRLCIRTYKVVPFTPSAGVLEWVNGTMPLGEYLLGSDRKGGAHARYRPDDWTFPACREHLEKEDDKHSAFQTICQNFRPVFHNFFLEKFAHSAAWFERRLAYTRSVAASSMVGYIVGLGDRHAMNILLDQESAEVVHIDLGVAFEQGKMLKMPERVPFRLTRDIVDGMGVTGIEGVFRRCCEKTLLVMRANKDALLTIIEVFIHDPLYKWALSPLKALQRQQDTIDLDEFKEEIADLESSGENKDAARALMRVKQKLDGYEGGDMRSVEGQVQQLIQDAQDPDKLCQMYPGWGAWL</sequence>
<reference evidence="18" key="1">
    <citation type="submission" date="2021-01" db="EMBL/GenBank/DDBJ databases">
        <title>Adiantum capillus-veneris genome.</title>
        <authorList>
            <person name="Fang Y."/>
            <person name="Liao Q."/>
        </authorList>
    </citation>
    <scope>NUCLEOTIDE SEQUENCE</scope>
    <source>
        <strain evidence="18">H3</strain>
        <tissue evidence="18">Leaf</tissue>
    </source>
</reference>
<dbReference type="GO" id="GO:0004674">
    <property type="term" value="F:protein serine/threonine kinase activity"/>
    <property type="evidence" value="ECO:0007669"/>
    <property type="project" value="UniProtKB-KW"/>
</dbReference>
<evidence type="ECO:0000256" key="8">
    <source>
        <dbReference type="ARBA" id="ARBA00022840"/>
    </source>
</evidence>
<keyword evidence="9" id="KW-0539">Nucleus</keyword>
<dbReference type="SMART" id="SM01343">
    <property type="entry name" value="FATC"/>
    <property type="match status" value="1"/>
</dbReference>
<dbReference type="InterPro" id="IPR003152">
    <property type="entry name" value="FATC_dom"/>
</dbReference>
<dbReference type="SUPFAM" id="SSF56112">
    <property type="entry name" value="Protein kinase-like (PK-like)"/>
    <property type="match status" value="1"/>
</dbReference>
<protein>
    <recommendedName>
        <fullName evidence="13">Serine/threonine-protein kinase ATM</fullName>
        <ecNumber evidence="2">2.7.11.1</ecNumber>
    </recommendedName>
</protein>
<feature type="coiled-coil region" evidence="14">
    <location>
        <begin position="2422"/>
        <end position="2456"/>
    </location>
</feature>
<evidence type="ECO:0000313" key="19">
    <source>
        <dbReference type="Proteomes" id="UP000886520"/>
    </source>
</evidence>
<dbReference type="GO" id="GO:0005634">
    <property type="term" value="C:nucleus"/>
    <property type="evidence" value="ECO:0007669"/>
    <property type="project" value="UniProtKB-SubCell"/>
</dbReference>
<feature type="domain" description="FAT" evidence="16">
    <location>
        <begin position="1888"/>
        <end position="2567"/>
    </location>
</feature>
<keyword evidence="19" id="KW-1185">Reference proteome</keyword>
<evidence type="ECO:0000256" key="12">
    <source>
        <dbReference type="ARBA" id="ARBA00048679"/>
    </source>
</evidence>
<dbReference type="CDD" id="cd05171">
    <property type="entry name" value="PIKKc_ATM"/>
    <property type="match status" value="1"/>
</dbReference>
<dbReference type="Pfam" id="PF25360">
    <property type="entry name" value="TPR_ATM"/>
    <property type="match status" value="1"/>
</dbReference>
<dbReference type="InterPro" id="IPR038980">
    <property type="entry name" value="ATM_plant"/>
</dbReference>
<accession>A0A9D4UN90</accession>
<dbReference type="InterPro" id="IPR011009">
    <property type="entry name" value="Kinase-like_dom_sf"/>
</dbReference>
<dbReference type="PROSITE" id="PS51189">
    <property type="entry name" value="FAT"/>
    <property type="match status" value="1"/>
</dbReference>
<keyword evidence="14" id="KW-0175">Coiled coil</keyword>
<dbReference type="PROSITE" id="PS50290">
    <property type="entry name" value="PI3_4_KINASE_3"/>
    <property type="match status" value="1"/>
</dbReference>
<dbReference type="InterPro" id="IPR044107">
    <property type="entry name" value="PIKKc_ATM"/>
</dbReference>
<evidence type="ECO:0000256" key="4">
    <source>
        <dbReference type="ARBA" id="ARBA00022679"/>
    </source>
</evidence>
<evidence type="ECO:0000256" key="11">
    <source>
        <dbReference type="ARBA" id="ARBA00047899"/>
    </source>
</evidence>
<comment type="catalytic activity">
    <reaction evidence="12">
        <text>L-seryl-[protein] + ATP = O-phospho-L-seryl-[protein] + ADP + H(+)</text>
        <dbReference type="Rhea" id="RHEA:17989"/>
        <dbReference type="Rhea" id="RHEA-COMP:9863"/>
        <dbReference type="Rhea" id="RHEA-COMP:11604"/>
        <dbReference type="ChEBI" id="CHEBI:15378"/>
        <dbReference type="ChEBI" id="CHEBI:29999"/>
        <dbReference type="ChEBI" id="CHEBI:30616"/>
        <dbReference type="ChEBI" id="CHEBI:83421"/>
        <dbReference type="ChEBI" id="CHEBI:456216"/>
        <dbReference type="EC" id="2.7.11.1"/>
    </reaction>
</comment>
<dbReference type="Gene3D" id="3.30.1010.10">
    <property type="entry name" value="Phosphatidylinositol 3-kinase Catalytic Subunit, Chain A, domain 4"/>
    <property type="match status" value="1"/>
</dbReference>
<name>A0A9D4UN90_ADICA</name>
<feature type="domain" description="PI3K/PI4K catalytic" evidence="15">
    <location>
        <begin position="2673"/>
        <end position="2985"/>
    </location>
</feature>
<dbReference type="SUPFAM" id="SSF48371">
    <property type="entry name" value="ARM repeat"/>
    <property type="match status" value="1"/>
</dbReference>
<dbReference type="SMART" id="SM00146">
    <property type="entry name" value="PI3Kc"/>
    <property type="match status" value="1"/>
</dbReference>
<organism evidence="18 19">
    <name type="scientific">Adiantum capillus-veneris</name>
    <name type="common">Maidenhair fern</name>
    <dbReference type="NCBI Taxonomy" id="13818"/>
    <lineage>
        <taxon>Eukaryota</taxon>
        <taxon>Viridiplantae</taxon>
        <taxon>Streptophyta</taxon>
        <taxon>Embryophyta</taxon>
        <taxon>Tracheophyta</taxon>
        <taxon>Polypodiopsida</taxon>
        <taxon>Polypodiidae</taxon>
        <taxon>Polypodiales</taxon>
        <taxon>Pteridineae</taxon>
        <taxon>Pteridaceae</taxon>
        <taxon>Vittarioideae</taxon>
        <taxon>Adiantum</taxon>
    </lineage>
</organism>
<feature type="coiled-coil region" evidence="14">
    <location>
        <begin position="2955"/>
        <end position="2982"/>
    </location>
</feature>
<dbReference type="FunFam" id="3.30.1010.10:FF:000023">
    <property type="entry name" value="Serine/threonine-protein kinase ATM"/>
    <property type="match status" value="1"/>
</dbReference>
<keyword evidence="5" id="KW-0547">Nucleotide-binding</keyword>
<evidence type="ECO:0000259" key="17">
    <source>
        <dbReference type="PROSITE" id="PS51190"/>
    </source>
</evidence>
<evidence type="ECO:0000256" key="14">
    <source>
        <dbReference type="SAM" id="Coils"/>
    </source>
</evidence>
<comment type="caution">
    <text evidence="18">The sequence shown here is derived from an EMBL/GenBank/DDBJ whole genome shotgun (WGS) entry which is preliminary data.</text>
</comment>
<gene>
    <name evidence="18" type="ORF">GOP47_0013192</name>
</gene>
<evidence type="ECO:0000313" key="18">
    <source>
        <dbReference type="EMBL" id="KAI5070941.1"/>
    </source>
</evidence>